<evidence type="ECO:0000256" key="1">
    <source>
        <dbReference type="SAM" id="MobiDB-lite"/>
    </source>
</evidence>
<dbReference type="AlphaFoldDB" id="A0A8J3N8W2"/>
<dbReference type="RefSeq" id="WP_239076509.1">
    <property type="nucleotide sequence ID" value="NZ_BAAAZM010000003.1"/>
</dbReference>
<evidence type="ECO:0000313" key="3">
    <source>
        <dbReference type="Proteomes" id="UP000612808"/>
    </source>
</evidence>
<proteinExistence type="predicted"/>
<reference evidence="2" key="1">
    <citation type="submission" date="2021-01" db="EMBL/GenBank/DDBJ databases">
        <title>Whole genome shotgun sequence of Actinocatenispora rupis NBRC 107355.</title>
        <authorList>
            <person name="Komaki H."/>
            <person name="Tamura T."/>
        </authorList>
    </citation>
    <scope>NUCLEOTIDE SEQUENCE</scope>
    <source>
        <strain evidence="2">NBRC 107355</strain>
    </source>
</reference>
<evidence type="ECO:0008006" key="4">
    <source>
        <dbReference type="Google" id="ProtNLM"/>
    </source>
</evidence>
<feature type="region of interest" description="Disordered" evidence="1">
    <location>
        <begin position="1"/>
        <end position="23"/>
    </location>
</feature>
<evidence type="ECO:0000313" key="2">
    <source>
        <dbReference type="EMBL" id="GID10729.1"/>
    </source>
</evidence>
<organism evidence="2 3">
    <name type="scientific">Actinocatenispora rupis</name>
    <dbReference type="NCBI Taxonomy" id="519421"/>
    <lineage>
        <taxon>Bacteria</taxon>
        <taxon>Bacillati</taxon>
        <taxon>Actinomycetota</taxon>
        <taxon>Actinomycetes</taxon>
        <taxon>Micromonosporales</taxon>
        <taxon>Micromonosporaceae</taxon>
        <taxon>Actinocatenispora</taxon>
    </lineage>
</organism>
<dbReference type="PANTHER" id="PTHR36221:SF1">
    <property type="entry name" value="DUF742 DOMAIN-CONTAINING PROTEIN"/>
    <property type="match status" value="1"/>
</dbReference>
<dbReference type="Proteomes" id="UP000612808">
    <property type="component" value="Unassembled WGS sequence"/>
</dbReference>
<dbReference type="PANTHER" id="PTHR36221">
    <property type="entry name" value="DUF742 DOMAIN-CONTAINING PROTEIN"/>
    <property type="match status" value="1"/>
</dbReference>
<dbReference type="Pfam" id="PF05331">
    <property type="entry name" value="DUF742"/>
    <property type="match status" value="1"/>
</dbReference>
<gene>
    <name evidence="2" type="ORF">Aru02nite_16180</name>
</gene>
<dbReference type="EMBL" id="BOMB01000009">
    <property type="protein sequence ID" value="GID10729.1"/>
    <property type="molecule type" value="Genomic_DNA"/>
</dbReference>
<protein>
    <recommendedName>
        <fullName evidence="4">DUF742 domain-containing protein</fullName>
    </recommendedName>
</protein>
<comment type="caution">
    <text evidence="2">The sequence shown here is derived from an EMBL/GenBank/DDBJ whole genome shotgun (WGS) entry which is preliminary data.</text>
</comment>
<keyword evidence="3" id="KW-1185">Reference proteome</keyword>
<name>A0A8J3N8W2_9ACTN</name>
<accession>A0A8J3N8W2</accession>
<sequence length="124" mass="13435">MSSPDAPRQDPRGHLVRPYAMTAGRTEAQRELALESLVRATRRGVRAAPGVGRDRRLILDLCADGYQSLAEVAAQLGRPLGVTRVLLIEMAELGLVDIEESAHMTGDEVSVALLERVLSGLHKL</sequence>
<dbReference type="InterPro" id="IPR007995">
    <property type="entry name" value="DUF742"/>
</dbReference>